<dbReference type="AlphaFoldDB" id="A0A317W5V7"/>
<proteinExistence type="predicted"/>
<feature type="compositionally biased region" description="Basic and acidic residues" evidence="1">
    <location>
        <begin position="163"/>
        <end position="174"/>
    </location>
</feature>
<evidence type="ECO:0000313" key="4">
    <source>
        <dbReference type="EMBL" id="PWY79540.1"/>
    </source>
</evidence>
<keyword evidence="5" id="KW-1185">Reference proteome</keyword>
<reference evidence="4 5" key="1">
    <citation type="submission" date="2016-12" db="EMBL/GenBank/DDBJ databases">
        <title>The genomes of Aspergillus section Nigri reveals drivers in fungal speciation.</title>
        <authorList>
            <consortium name="DOE Joint Genome Institute"/>
            <person name="Vesth T.C."/>
            <person name="Nybo J."/>
            <person name="Theobald S."/>
            <person name="Brandl J."/>
            <person name="Frisvad J.C."/>
            <person name="Nielsen K.F."/>
            <person name="Lyhne E.K."/>
            <person name="Kogle M.E."/>
            <person name="Kuo A."/>
            <person name="Riley R."/>
            <person name="Clum A."/>
            <person name="Nolan M."/>
            <person name="Lipzen A."/>
            <person name="Salamov A."/>
            <person name="Henrissat B."/>
            <person name="Wiebenga A."/>
            <person name="De Vries R.P."/>
            <person name="Grigoriev I.V."/>
            <person name="Mortensen U.H."/>
            <person name="Andersen M.R."/>
            <person name="Baker S.E."/>
        </authorList>
    </citation>
    <scope>NUCLEOTIDE SEQUENCE [LARGE SCALE GENOMIC DNA]</scope>
    <source>
        <strain evidence="4 5">CBS 117.55</strain>
    </source>
</reference>
<dbReference type="VEuPathDB" id="FungiDB:BO70DRAFT_362701"/>
<dbReference type="RefSeq" id="XP_025398563.1">
    <property type="nucleotide sequence ID" value="XM_025543380.1"/>
</dbReference>
<dbReference type="PANTHER" id="PTHR36855">
    <property type="entry name" value="CHROMOSOME 10, WHOLE GENOME SHOTGUN SEQUENCE"/>
    <property type="match status" value="1"/>
</dbReference>
<accession>A0A317W5V7</accession>
<dbReference type="PANTHER" id="PTHR36855:SF1">
    <property type="entry name" value="PEROXISOME MEMBRANE ANCHOR PROTEIN PEX14P N-TERMINAL DOMAIN-CONTAINING PROTEIN"/>
    <property type="match status" value="1"/>
</dbReference>
<sequence length="174" mass="19313">MAEQKRSEAEQFERLSSYPFCSDPEFAVGLSIILGHPEIPASEAEMNRNDDLVLQAKCFYFSRKKNITPPLNLANYKAWLISVPTGHSPVPFAEQSNTSTTMFPPESHTEYIPKSGEEPDYPSSFANIVELITTGQPIPGIQPIPDTVLAGYDTPSTKSNRRKPWEASREGSAH</sequence>
<evidence type="ECO:0000313" key="5">
    <source>
        <dbReference type="Proteomes" id="UP000247233"/>
    </source>
</evidence>
<dbReference type="GeneID" id="37065617"/>
<dbReference type="Pfam" id="PF25871">
    <property type="entry name" value="HTH_76"/>
    <property type="match status" value="1"/>
</dbReference>
<comment type="caution">
    <text evidence="4">The sequence shown here is derived from an EMBL/GenBank/DDBJ whole genome shotgun (WGS) entry which is preliminary data.</text>
</comment>
<dbReference type="Proteomes" id="UP000247233">
    <property type="component" value="Unassembled WGS sequence"/>
</dbReference>
<organism evidence="4 5">
    <name type="scientific">Aspergillus heteromorphus CBS 117.55</name>
    <dbReference type="NCBI Taxonomy" id="1448321"/>
    <lineage>
        <taxon>Eukaryota</taxon>
        <taxon>Fungi</taxon>
        <taxon>Dikarya</taxon>
        <taxon>Ascomycota</taxon>
        <taxon>Pezizomycotina</taxon>
        <taxon>Eurotiomycetes</taxon>
        <taxon>Eurotiomycetidae</taxon>
        <taxon>Eurotiales</taxon>
        <taxon>Aspergillaceae</taxon>
        <taxon>Aspergillus</taxon>
        <taxon>Aspergillus subgen. Circumdati</taxon>
    </lineage>
</organism>
<protein>
    <submittedName>
        <fullName evidence="4">Uncharacterized protein</fullName>
    </submittedName>
</protein>
<gene>
    <name evidence="4" type="ORF">BO70DRAFT_362701</name>
</gene>
<dbReference type="OrthoDB" id="9936937at2759"/>
<feature type="domain" description="Peroxisomal membrane protein PEX14-like KPWE" evidence="2">
    <location>
        <begin position="121"/>
        <end position="166"/>
    </location>
</feature>
<dbReference type="Pfam" id="PF17733">
    <property type="entry name" value="KPWE_dom"/>
    <property type="match status" value="1"/>
</dbReference>
<feature type="domain" description="PEX14-like helix-turn-helix" evidence="3">
    <location>
        <begin position="10"/>
        <end position="81"/>
    </location>
</feature>
<dbReference type="STRING" id="1448321.A0A317W5V7"/>
<dbReference type="EMBL" id="MSFL01000015">
    <property type="protein sequence ID" value="PWY79540.1"/>
    <property type="molecule type" value="Genomic_DNA"/>
</dbReference>
<evidence type="ECO:0000259" key="2">
    <source>
        <dbReference type="Pfam" id="PF17733"/>
    </source>
</evidence>
<dbReference type="InterPro" id="IPR040554">
    <property type="entry name" value="KPWE_PEX14_dom"/>
</dbReference>
<feature type="region of interest" description="Disordered" evidence="1">
    <location>
        <begin position="140"/>
        <end position="174"/>
    </location>
</feature>
<dbReference type="InterPro" id="IPR058841">
    <property type="entry name" value="HTH_76"/>
</dbReference>
<evidence type="ECO:0000256" key="1">
    <source>
        <dbReference type="SAM" id="MobiDB-lite"/>
    </source>
</evidence>
<name>A0A317W5V7_9EURO</name>
<evidence type="ECO:0000259" key="3">
    <source>
        <dbReference type="Pfam" id="PF25871"/>
    </source>
</evidence>